<reference evidence="3 4" key="1">
    <citation type="submission" date="2019-12" db="EMBL/GenBank/DDBJ databases">
        <authorList>
            <person name="Alioto T."/>
            <person name="Alioto T."/>
            <person name="Gomez Garrido J."/>
        </authorList>
    </citation>
    <scope>NUCLEOTIDE SEQUENCE [LARGE SCALE GENOMIC DNA]</scope>
</reference>
<dbReference type="PANTHER" id="PTHR10288">
    <property type="entry name" value="KH DOMAIN CONTAINING RNA BINDING PROTEIN"/>
    <property type="match status" value="1"/>
</dbReference>
<dbReference type="InterPro" id="IPR004088">
    <property type="entry name" value="KH_dom_type_1"/>
</dbReference>
<dbReference type="SUPFAM" id="SSF54791">
    <property type="entry name" value="Eukaryotic type KH-domain (KH-domain type I)"/>
    <property type="match status" value="1"/>
</dbReference>
<accession>A0A8S0RP95</accession>
<dbReference type="AlphaFoldDB" id="A0A8S0RP95"/>
<evidence type="ECO:0000313" key="3">
    <source>
        <dbReference type="EMBL" id="CAA2981687.1"/>
    </source>
</evidence>
<sequence>MILCQEVKLGSVIRKSRSVIKATEHIGAWLNVHELFLGDEEKIIEIFDKPRQNLEERISKFYPAQEALFFIHDWIVEMDNKEFGYWHGGENGCKVITRLVVPRIHLGSLLGKGGKIIERIKIESNTHIRILPTAYGLIPHTNSTARRSFVEGSGLGSIFSVGYKSNITSTRSSGYAFESELTPLAHHAQSFSGEGIVFRLLCPADKINSVVGGSDGIVDLLRNKVNVDVKVADPIAIVDECIIIISSDKGLDDEMFPTQEASMHIQPVFSILFPEKKVLLPPDCSCNQTKLDAYD</sequence>
<evidence type="ECO:0000313" key="4">
    <source>
        <dbReference type="Proteomes" id="UP000594638"/>
    </source>
</evidence>
<dbReference type="EMBL" id="CACTIH010003678">
    <property type="protein sequence ID" value="CAA2981687.1"/>
    <property type="molecule type" value="Genomic_DNA"/>
</dbReference>
<organism evidence="3 4">
    <name type="scientific">Olea europaea subsp. europaea</name>
    <dbReference type="NCBI Taxonomy" id="158383"/>
    <lineage>
        <taxon>Eukaryota</taxon>
        <taxon>Viridiplantae</taxon>
        <taxon>Streptophyta</taxon>
        <taxon>Embryophyta</taxon>
        <taxon>Tracheophyta</taxon>
        <taxon>Spermatophyta</taxon>
        <taxon>Magnoliopsida</taxon>
        <taxon>eudicotyledons</taxon>
        <taxon>Gunneridae</taxon>
        <taxon>Pentapetalae</taxon>
        <taxon>asterids</taxon>
        <taxon>lamiids</taxon>
        <taxon>Lamiales</taxon>
        <taxon>Oleaceae</taxon>
        <taxon>Oleeae</taxon>
        <taxon>Olea</taxon>
    </lineage>
</organism>
<name>A0A8S0RP95_OLEEU</name>
<protein>
    <submittedName>
        <fullName evidence="3">RNA-binding KH domain-containing RCF3-like</fullName>
    </submittedName>
</protein>
<dbReference type="PROSITE" id="PS50084">
    <property type="entry name" value="KH_TYPE_1"/>
    <property type="match status" value="1"/>
</dbReference>
<evidence type="ECO:0000256" key="1">
    <source>
        <dbReference type="PROSITE-ProRule" id="PRU00117"/>
    </source>
</evidence>
<dbReference type="GO" id="GO:0003723">
    <property type="term" value="F:RNA binding"/>
    <property type="evidence" value="ECO:0007669"/>
    <property type="project" value="UniProtKB-UniRule"/>
</dbReference>
<feature type="domain" description="K Homology" evidence="2">
    <location>
        <begin position="97"/>
        <end position="132"/>
    </location>
</feature>
<gene>
    <name evidence="3" type="ORF">OLEA9_A110171</name>
</gene>
<dbReference type="Gene3D" id="3.30.310.210">
    <property type="match status" value="1"/>
</dbReference>
<dbReference type="Gramene" id="OE9A110171T1">
    <property type="protein sequence ID" value="OE9A110171C1"/>
    <property type="gene ID" value="OE9A110171"/>
</dbReference>
<keyword evidence="4" id="KW-1185">Reference proteome</keyword>
<proteinExistence type="predicted"/>
<dbReference type="InterPro" id="IPR036612">
    <property type="entry name" value="KH_dom_type_1_sf"/>
</dbReference>
<dbReference type="Proteomes" id="UP000594638">
    <property type="component" value="Unassembled WGS sequence"/>
</dbReference>
<evidence type="ECO:0000259" key="2">
    <source>
        <dbReference type="Pfam" id="PF00013"/>
    </source>
</evidence>
<dbReference type="OrthoDB" id="277832at2759"/>
<comment type="caution">
    <text evidence="3">The sequence shown here is derived from an EMBL/GenBank/DDBJ whole genome shotgun (WGS) entry which is preliminary data.</text>
</comment>
<keyword evidence="1" id="KW-0694">RNA-binding</keyword>
<dbReference type="Pfam" id="PF00013">
    <property type="entry name" value="KH_1"/>
    <property type="match status" value="1"/>
</dbReference>